<evidence type="ECO:0000256" key="10">
    <source>
        <dbReference type="RuleBase" id="RU361274"/>
    </source>
</evidence>
<proteinExistence type="inferred from homology"/>
<keyword evidence="4" id="KW-0479">Metal-binding</keyword>
<evidence type="ECO:0000256" key="4">
    <source>
        <dbReference type="ARBA" id="ARBA00022723"/>
    </source>
</evidence>
<evidence type="ECO:0000256" key="2">
    <source>
        <dbReference type="ARBA" id="ARBA00007353"/>
    </source>
</evidence>
<name>A1BJW9_CHLPD</name>
<dbReference type="Gene3D" id="3.60.140.10">
    <property type="entry name" value="CNF1/YfiH-like putative cysteine hydrolases"/>
    <property type="match status" value="1"/>
</dbReference>
<dbReference type="RefSeq" id="WP_015961223.1">
    <property type="nucleotide sequence ID" value="NC_008639.1"/>
</dbReference>
<dbReference type="GO" id="GO:0005507">
    <property type="term" value="F:copper ion binding"/>
    <property type="evidence" value="ECO:0007669"/>
    <property type="project" value="TreeGrafter"/>
</dbReference>
<comment type="catalytic activity">
    <reaction evidence="7">
        <text>adenosine + H2O + H(+) = inosine + NH4(+)</text>
        <dbReference type="Rhea" id="RHEA:24408"/>
        <dbReference type="ChEBI" id="CHEBI:15377"/>
        <dbReference type="ChEBI" id="CHEBI:15378"/>
        <dbReference type="ChEBI" id="CHEBI:16335"/>
        <dbReference type="ChEBI" id="CHEBI:17596"/>
        <dbReference type="ChEBI" id="CHEBI:28938"/>
        <dbReference type="EC" id="3.5.4.4"/>
    </reaction>
    <physiologicalReaction direction="left-to-right" evidence="7">
        <dbReference type="Rhea" id="RHEA:24409"/>
    </physiologicalReaction>
</comment>
<keyword evidence="12" id="KW-1185">Reference proteome</keyword>
<evidence type="ECO:0000256" key="5">
    <source>
        <dbReference type="ARBA" id="ARBA00022801"/>
    </source>
</evidence>
<organism evidence="11 12">
    <name type="scientific">Chlorobium phaeobacteroides (strain DSM 266 / SMG 266 / 2430)</name>
    <dbReference type="NCBI Taxonomy" id="290317"/>
    <lineage>
        <taxon>Bacteria</taxon>
        <taxon>Pseudomonadati</taxon>
        <taxon>Chlorobiota</taxon>
        <taxon>Chlorobiia</taxon>
        <taxon>Chlorobiales</taxon>
        <taxon>Chlorobiaceae</taxon>
        <taxon>Chlorobium/Pelodictyon group</taxon>
        <taxon>Chlorobium</taxon>
    </lineage>
</organism>
<dbReference type="eggNOG" id="COG1496">
    <property type="taxonomic scope" value="Bacteria"/>
</dbReference>
<dbReference type="PANTHER" id="PTHR30616:SF2">
    <property type="entry name" value="PURINE NUCLEOSIDE PHOSPHORYLASE LACC1"/>
    <property type="match status" value="1"/>
</dbReference>
<dbReference type="PANTHER" id="PTHR30616">
    <property type="entry name" value="UNCHARACTERIZED PROTEIN YFIH"/>
    <property type="match status" value="1"/>
</dbReference>
<dbReference type="EMBL" id="CP000492">
    <property type="protein sequence ID" value="ABL66696.1"/>
    <property type="molecule type" value="Genomic_DNA"/>
</dbReference>
<dbReference type="STRING" id="290317.Cpha266_2712"/>
<keyword evidence="6" id="KW-0862">Zinc</keyword>
<evidence type="ECO:0000256" key="6">
    <source>
        <dbReference type="ARBA" id="ARBA00022833"/>
    </source>
</evidence>
<dbReference type="AlphaFoldDB" id="A1BJW9"/>
<comment type="similarity">
    <text evidence="2 10">Belongs to the purine nucleoside phosphorylase YfiH/LACC1 family.</text>
</comment>
<accession>A1BJW9</accession>
<dbReference type="SUPFAM" id="SSF64438">
    <property type="entry name" value="CNF1/YfiH-like putative cysteine hydrolases"/>
    <property type="match status" value="1"/>
</dbReference>
<dbReference type="KEGG" id="cph:Cpha266_2712"/>
<keyword evidence="3" id="KW-0808">Transferase</keyword>
<comment type="catalytic activity">
    <reaction evidence="1">
        <text>inosine + phosphate = alpha-D-ribose 1-phosphate + hypoxanthine</text>
        <dbReference type="Rhea" id="RHEA:27646"/>
        <dbReference type="ChEBI" id="CHEBI:17368"/>
        <dbReference type="ChEBI" id="CHEBI:17596"/>
        <dbReference type="ChEBI" id="CHEBI:43474"/>
        <dbReference type="ChEBI" id="CHEBI:57720"/>
        <dbReference type="EC" id="2.4.2.1"/>
    </reaction>
    <physiologicalReaction direction="left-to-right" evidence="1">
        <dbReference type="Rhea" id="RHEA:27647"/>
    </physiologicalReaction>
</comment>
<evidence type="ECO:0000313" key="12">
    <source>
        <dbReference type="Proteomes" id="UP000008701"/>
    </source>
</evidence>
<keyword evidence="5" id="KW-0378">Hydrolase</keyword>
<dbReference type="CDD" id="cd16833">
    <property type="entry name" value="YfiH"/>
    <property type="match status" value="1"/>
</dbReference>
<protein>
    <recommendedName>
        <fullName evidence="10">Purine nucleoside phosphorylase</fullName>
    </recommendedName>
</protein>
<comment type="catalytic activity">
    <reaction evidence="9">
        <text>S-methyl-5'-thioadenosine + phosphate = 5-(methylsulfanyl)-alpha-D-ribose 1-phosphate + adenine</text>
        <dbReference type="Rhea" id="RHEA:11852"/>
        <dbReference type="ChEBI" id="CHEBI:16708"/>
        <dbReference type="ChEBI" id="CHEBI:17509"/>
        <dbReference type="ChEBI" id="CHEBI:43474"/>
        <dbReference type="ChEBI" id="CHEBI:58533"/>
        <dbReference type="EC" id="2.4.2.28"/>
    </reaction>
    <physiologicalReaction direction="left-to-right" evidence="9">
        <dbReference type="Rhea" id="RHEA:11853"/>
    </physiologicalReaction>
</comment>
<evidence type="ECO:0000256" key="1">
    <source>
        <dbReference type="ARBA" id="ARBA00000553"/>
    </source>
</evidence>
<evidence type="ECO:0000313" key="11">
    <source>
        <dbReference type="EMBL" id="ABL66696.1"/>
    </source>
</evidence>
<dbReference type="GO" id="GO:0017061">
    <property type="term" value="F:S-methyl-5-thioadenosine phosphorylase activity"/>
    <property type="evidence" value="ECO:0007669"/>
    <property type="project" value="UniProtKB-EC"/>
</dbReference>
<evidence type="ECO:0000256" key="9">
    <source>
        <dbReference type="ARBA" id="ARBA00049893"/>
    </source>
</evidence>
<dbReference type="Pfam" id="PF02578">
    <property type="entry name" value="Cu-oxidase_4"/>
    <property type="match status" value="1"/>
</dbReference>
<dbReference type="GO" id="GO:0016787">
    <property type="term" value="F:hydrolase activity"/>
    <property type="evidence" value="ECO:0007669"/>
    <property type="project" value="UniProtKB-KW"/>
</dbReference>
<dbReference type="NCBIfam" id="TIGR00726">
    <property type="entry name" value="peptidoglycan editing factor PgeF"/>
    <property type="match status" value="1"/>
</dbReference>
<dbReference type="InterPro" id="IPR011324">
    <property type="entry name" value="Cytotoxic_necrot_fac-like_cat"/>
</dbReference>
<dbReference type="OrthoDB" id="4279at2"/>
<comment type="catalytic activity">
    <reaction evidence="8">
        <text>adenosine + phosphate = alpha-D-ribose 1-phosphate + adenine</text>
        <dbReference type="Rhea" id="RHEA:27642"/>
        <dbReference type="ChEBI" id="CHEBI:16335"/>
        <dbReference type="ChEBI" id="CHEBI:16708"/>
        <dbReference type="ChEBI" id="CHEBI:43474"/>
        <dbReference type="ChEBI" id="CHEBI:57720"/>
        <dbReference type="EC" id="2.4.2.1"/>
    </reaction>
    <physiologicalReaction direction="left-to-right" evidence="8">
        <dbReference type="Rhea" id="RHEA:27643"/>
    </physiologicalReaction>
</comment>
<dbReference type="HOGENOM" id="CLU_065784_0_0_10"/>
<dbReference type="InterPro" id="IPR003730">
    <property type="entry name" value="Cu_polyphenol_OxRdtase"/>
</dbReference>
<sequence length="256" mass="27556" precursor="true">MKKKPFIRPGYIVPALFSGFGNLVAGQSLRTGGTSLPPYASLNAGFATGDNPAVINNNIALLCDELAIEPRQLAWSEQVHGTSILEVTAPGAYRGYDALITSVADIYLSIFTADCYPVLVYDPVHLAVGAVHAGWKGTAGEIVVKTVSLMQRRFNTCPENCLAYIGTGISQPAYEVSRETSVLFPASCRIASPGGDDAFMLDLAQANHEQLLSSGIPDKNIERSPFCTCRNADLFYSYRRDEGKTGRMVSLIGIRA</sequence>
<evidence type="ECO:0000256" key="8">
    <source>
        <dbReference type="ARBA" id="ARBA00048968"/>
    </source>
</evidence>
<reference evidence="11 12" key="1">
    <citation type="submission" date="2006-12" db="EMBL/GenBank/DDBJ databases">
        <title>Complete sequence of Chlorobium phaeobacteroides DSM 266.</title>
        <authorList>
            <consortium name="US DOE Joint Genome Institute"/>
            <person name="Copeland A."/>
            <person name="Lucas S."/>
            <person name="Lapidus A."/>
            <person name="Barry K."/>
            <person name="Detter J.C."/>
            <person name="Glavina del Rio T."/>
            <person name="Hammon N."/>
            <person name="Israni S."/>
            <person name="Pitluck S."/>
            <person name="Goltsman E."/>
            <person name="Schmutz J."/>
            <person name="Larimer F."/>
            <person name="Land M."/>
            <person name="Hauser L."/>
            <person name="Mikhailova N."/>
            <person name="Li T."/>
            <person name="Overmann J."/>
            <person name="Bryant D.A."/>
            <person name="Richardson P."/>
        </authorList>
    </citation>
    <scope>NUCLEOTIDE SEQUENCE [LARGE SCALE GENOMIC DNA]</scope>
    <source>
        <strain evidence="11 12">DSM 266</strain>
    </source>
</reference>
<dbReference type="Proteomes" id="UP000008701">
    <property type="component" value="Chromosome"/>
</dbReference>
<evidence type="ECO:0000256" key="7">
    <source>
        <dbReference type="ARBA" id="ARBA00047989"/>
    </source>
</evidence>
<dbReference type="InterPro" id="IPR038371">
    <property type="entry name" value="Cu_polyphenol_OxRdtase_sf"/>
</dbReference>
<evidence type="ECO:0000256" key="3">
    <source>
        <dbReference type="ARBA" id="ARBA00022679"/>
    </source>
</evidence>
<gene>
    <name evidence="11" type="ordered locus">Cpha266_2712</name>
</gene>